<protein>
    <submittedName>
        <fullName evidence="1">BQ5605_C045g12191 protein</fullName>
    </submittedName>
</protein>
<evidence type="ECO:0000313" key="1">
    <source>
        <dbReference type="EMBL" id="SGZ31515.1"/>
    </source>
</evidence>
<dbReference type="EMBL" id="FQNC01000115">
    <property type="protein sequence ID" value="SGZ31515.1"/>
    <property type="molecule type" value="Genomic_DNA"/>
</dbReference>
<sequence length="57" mass="6458">MDILYNLLAAPLLDVRVSELFASSFDKPDTRIQLSWSTDKPLEFECLVLRAVPEHGP</sequence>
<organism evidence="1 2">
    <name type="scientific">Microbotryum silenes-dioicae</name>
    <dbReference type="NCBI Taxonomy" id="796604"/>
    <lineage>
        <taxon>Eukaryota</taxon>
        <taxon>Fungi</taxon>
        <taxon>Dikarya</taxon>
        <taxon>Basidiomycota</taxon>
        <taxon>Pucciniomycotina</taxon>
        <taxon>Microbotryomycetes</taxon>
        <taxon>Microbotryales</taxon>
        <taxon>Microbotryaceae</taxon>
        <taxon>Microbotryum</taxon>
    </lineage>
</organism>
<proteinExistence type="predicted"/>
<keyword evidence="2" id="KW-1185">Reference proteome</keyword>
<dbReference type="AlphaFoldDB" id="A0A2X0PPV9"/>
<gene>
    <name evidence="1" type="primary">BQ5605_C045g12191</name>
    <name evidence="1" type="ORF">BQ5605_C045G12191</name>
</gene>
<evidence type="ECO:0000313" key="2">
    <source>
        <dbReference type="Proteomes" id="UP000249464"/>
    </source>
</evidence>
<accession>A0A2X0PPV9</accession>
<name>A0A2X0PPV9_9BASI</name>
<dbReference type="Proteomes" id="UP000249464">
    <property type="component" value="Unassembled WGS sequence"/>
</dbReference>
<reference evidence="1 2" key="1">
    <citation type="submission" date="2016-11" db="EMBL/GenBank/DDBJ databases">
        <authorList>
            <person name="Jaros S."/>
            <person name="Januszkiewicz K."/>
            <person name="Wedrychowicz H."/>
        </authorList>
    </citation>
    <scope>NUCLEOTIDE SEQUENCE [LARGE SCALE GENOMIC DNA]</scope>
</reference>